<feature type="signal peptide" evidence="2">
    <location>
        <begin position="1"/>
        <end position="21"/>
    </location>
</feature>
<dbReference type="SUPFAM" id="SSF110083">
    <property type="entry name" value="Peptidylarginine deiminase Pad4, middle domain"/>
    <property type="match status" value="1"/>
</dbReference>
<accession>A0ABR1HR76</accession>
<dbReference type="SUPFAM" id="SSF55909">
    <property type="entry name" value="Pentein"/>
    <property type="match status" value="1"/>
</dbReference>
<organism evidence="4 5">
    <name type="scientific">Neonectria magnoliae</name>
    <dbReference type="NCBI Taxonomy" id="2732573"/>
    <lineage>
        <taxon>Eukaryota</taxon>
        <taxon>Fungi</taxon>
        <taxon>Dikarya</taxon>
        <taxon>Ascomycota</taxon>
        <taxon>Pezizomycotina</taxon>
        <taxon>Sordariomycetes</taxon>
        <taxon>Hypocreomycetidae</taxon>
        <taxon>Hypocreales</taxon>
        <taxon>Nectriaceae</taxon>
        <taxon>Neonectria</taxon>
    </lineage>
</organism>
<gene>
    <name evidence="4" type="ORF">QQZ08_009124</name>
</gene>
<feature type="region of interest" description="Disordered" evidence="1">
    <location>
        <begin position="304"/>
        <end position="326"/>
    </location>
</feature>
<keyword evidence="5" id="KW-1185">Reference proteome</keyword>
<dbReference type="InterPro" id="IPR013530">
    <property type="entry name" value="PAD_C"/>
</dbReference>
<evidence type="ECO:0000313" key="4">
    <source>
        <dbReference type="EMBL" id="KAK7423228.1"/>
    </source>
</evidence>
<dbReference type="Proteomes" id="UP001498421">
    <property type="component" value="Unassembled WGS sequence"/>
</dbReference>
<evidence type="ECO:0000256" key="1">
    <source>
        <dbReference type="SAM" id="MobiDB-lite"/>
    </source>
</evidence>
<dbReference type="InterPro" id="IPR036556">
    <property type="entry name" value="PAD_central_sf"/>
</dbReference>
<dbReference type="PANTHER" id="PTHR10837">
    <property type="entry name" value="PEPTIDYLARGININE DEIMINASE"/>
    <property type="match status" value="1"/>
</dbReference>
<reference evidence="4 5" key="1">
    <citation type="journal article" date="2025" name="Microbiol. Resour. Announc.">
        <title>Draft genome sequences for Neonectria magnoliae and Neonectria punicea, canker pathogens of Liriodendron tulipifera and Acer saccharum in West Virginia.</title>
        <authorList>
            <person name="Petronek H.M."/>
            <person name="Kasson M.T."/>
            <person name="Metheny A.M."/>
            <person name="Stauder C.M."/>
            <person name="Lovett B."/>
            <person name="Lynch S.C."/>
            <person name="Garnas J.R."/>
            <person name="Kasson L.R."/>
            <person name="Stajich J.E."/>
        </authorList>
    </citation>
    <scope>NUCLEOTIDE SEQUENCE [LARGE SCALE GENOMIC DNA]</scope>
    <source>
        <strain evidence="4 5">NRRL 64651</strain>
    </source>
</reference>
<feature type="domain" description="Protein-arginine deiminase C-terminal" evidence="3">
    <location>
        <begin position="191"/>
        <end position="615"/>
    </location>
</feature>
<name>A0ABR1HR76_9HYPO</name>
<proteinExistence type="predicted"/>
<evidence type="ECO:0000313" key="5">
    <source>
        <dbReference type="Proteomes" id="UP001498421"/>
    </source>
</evidence>
<evidence type="ECO:0000256" key="2">
    <source>
        <dbReference type="SAM" id="SignalP"/>
    </source>
</evidence>
<protein>
    <recommendedName>
        <fullName evidence="3">Protein-arginine deiminase C-terminal domain-containing protein</fullName>
    </recommendedName>
</protein>
<feature type="chain" id="PRO_5045043728" description="Protein-arginine deiminase C-terminal domain-containing protein" evidence="2">
    <location>
        <begin position="22"/>
        <end position="615"/>
    </location>
</feature>
<dbReference type="EMBL" id="JAZAVK010000100">
    <property type="protein sequence ID" value="KAK7423228.1"/>
    <property type="molecule type" value="Genomic_DNA"/>
</dbReference>
<keyword evidence="2" id="KW-0732">Signal</keyword>
<comment type="caution">
    <text evidence="4">The sequence shown here is derived from an EMBL/GenBank/DDBJ whole genome shotgun (WGS) entry which is preliminary data.</text>
</comment>
<sequence>MRFFSNAAVVSALALCQTGQALKATILADTNRDGQVDVDGDTDIKGKAEWTSDRGALFLANIGDTDRRCSKKLPVDDWDNEFPVDACNDASDNVQRNAKYLAPLRTLPCGKLSAAAKGSVNVTSAVAAEKVRIFVKEGETWTYVASNHTFTAEELEGGLELGIDARDVRRPGGWDGKAEVHFTVSDGYEKATDSVALRVAPVLTHHHAQLAERFFTTGATSNGSQMRFVSDFEESVADAGIDEPVFLFEGQDVWTQDFFEPGYTSIPGPDGPISLRVMIRSAQAFRQAGREVFRRLRSDTVGAVQHPGRGDTLDSTGNLETIPPYTHNGKSYPAGRIIQGQWNGRAPLIHEFLKAQEVQSPITLDTAWLSVGHVDEFLQFLPADNERGWVLLADDPHLGLDILQKASDDGHGAQKAISRTVFPGESPLVCIPQQTIDEVLKLSNFTATNEHVAERIEANLQILKRETGLTDAEIFRIPALFYYELGFGWECDTGTKNSTSSPSKRLVSESKVMSIIEAGSPPGVERRQTTLQDVVVAFYPGTINGVVLTDSLVLAPKPWGPVIDGVDILAAAVSDVYAKVNFNVTYMDDWFSHHVGSGEVHCGSNTWRNVDTPWW</sequence>
<dbReference type="InterPro" id="IPR004303">
    <property type="entry name" value="PAD"/>
</dbReference>
<evidence type="ECO:0000259" key="3">
    <source>
        <dbReference type="Pfam" id="PF03068"/>
    </source>
</evidence>
<dbReference type="PANTHER" id="PTHR10837:SF8">
    <property type="entry name" value="PROTEIN-ARGININE DEIMINASE"/>
    <property type="match status" value="1"/>
</dbReference>
<dbReference type="Gene3D" id="3.75.10.10">
    <property type="entry name" value="L-arginine/glycine Amidinotransferase, Chain A"/>
    <property type="match status" value="1"/>
</dbReference>
<dbReference type="Pfam" id="PF03068">
    <property type="entry name" value="PAD"/>
    <property type="match status" value="1"/>
</dbReference>